<organism evidence="1 2">
    <name type="scientific">Linum trigynum</name>
    <dbReference type="NCBI Taxonomy" id="586398"/>
    <lineage>
        <taxon>Eukaryota</taxon>
        <taxon>Viridiplantae</taxon>
        <taxon>Streptophyta</taxon>
        <taxon>Embryophyta</taxon>
        <taxon>Tracheophyta</taxon>
        <taxon>Spermatophyta</taxon>
        <taxon>Magnoliopsida</taxon>
        <taxon>eudicotyledons</taxon>
        <taxon>Gunneridae</taxon>
        <taxon>Pentapetalae</taxon>
        <taxon>rosids</taxon>
        <taxon>fabids</taxon>
        <taxon>Malpighiales</taxon>
        <taxon>Linaceae</taxon>
        <taxon>Linum</taxon>
    </lineage>
</organism>
<gene>
    <name evidence="1" type="ORF">LTRI10_LOCUS34830</name>
</gene>
<sequence length="147" mass="16560">MEETRKNTASIRRPAVGFVALGKEAMEAGELDSLREIWKSIRLLSSKGNSEKNRFLELSRSNGKLWGYSQIRLGDYFGGDHQEISPGIESCTQTVHRLAPQWVYLTSLPGEQKNYPNKIFCAALETEGEPFRIPDLKASRKQSYHGG</sequence>
<keyword evidence="2" id="KW-1185">Reference proteome</keyword>
<dbReference type="AlphaFoldDB" id="A0AAV2F7X2"/>
<evidence type="ECO:0000313" key="2">
    <source>
        <dbReference type="Proteomes" id="UP001497516"/>
    </source>
</evidence>
<dbReference type="EMBL" id="OZ034819">
    <property type="protein sequence ID" value="CAL1394319.1"/>
    <property type="molecule type" value="Genomic_DNA"/>
</dbReference>
<protein>
    <submittedName>
        <fullName evidence="1">Uncharacterized protein</fullName>
    </submittedName>
</protein>
<proteinExistence type="predicted"/>
<accession>A0AAV2F7X2</accession>
<evidence type="ECO:0000313" key="1">
    <source>
        <dbReference type="EMBL" id="CAL1394319.1"/>
    </source>
</evidence>
<name>A0AAV2F7X2_9ROSI</name>
<reference evidence="1 2" key="1">
    <citation type="submission" date="2024-04" db="EMBL/GenBank/DDBJ databases">
        <authorList>
            <person name="Fracassetti M."/>
        </authorList>
    </citation>
    <scope>NUCLEOTIDE SEQUENCE [LARGE SCALE GENOMIC DNA]</scope>
</reference>
<dbReference type="Proteomes" id="UP001497516">
    <property type="component" value="Chromosome 6"/>
</dbReference>